<evidence type="ECO:0000256" key="2">
    <source>
        <dbReference type="ARBA" id="ARBA00004275"/>
    </source>
</evidence>
<evidence type="ECO:0000259" key="12">
    <source>
        <dbReference type="PROSITE" id="PS51387"/>
    </source>
</evidence>
<evidence type="ECO:0000256" key="9">
    <source>
        <dbReference type="ARBA" id="ARBA00039639"/>
    </source>
</evidence>
<evidence type="ECO:0000256" key="5">
    <source>
        <dbReference type="ARBA" id="ARBA00022827"/>
    </source>
</evidence>
<dbReference type="PANTHER" id="PTHR43716:SF1">
    <property type="entry name" value="D-2-HYDROXYGLUTARATE DEHYDROGENASE, MITOCHONDRIAL"/>
    <property type="match status" value="1"/>
</dbReference>
<feature type="domain" description="FAD-binding PCMH-type" evidence="12">
    <location>
        <begin position="106"/>
        <end position="286"/>
    </location>
</feature>
<dbReference type="Pfam" id="PF02913">
    <property type="entry name" value="FAD-oxidase_C"/>
    <property type="match status" value="1"/>
</dbReference>
<dbReference type="Gene3D" id="3.30.43.10">
    <property type="entry name" value="Uridine Diphospho-n-acetylenolpyruvylglucosamine Reductase, domain 2"/>
    <property type="match status" value="1"/>
</dbReference>
<comment type="subcellular location">
    <subcellularLocation>
        <location evidence="2">Peroxisome</location>
    </subcellularLocation>
</comment>
<protein>
    <recommendedName>
        <fullName evidence="9">D-2-hydroxyglutarate dehydrogenase, mitochondrial</fullName>
        <ecNumber evidence="8">1.1.99.39</ecNumber>
    </recommendedName>
</protein>
<dbReference type="InterPro" id="IPR036318">
    <property type="entry name" value="FAD-bd_PCMH-like_sf"/>
</dbReference>
<evidence type="ECO:0000256" key="3">
    <source>
        <dbReference type="ARBA" id="ARBA00008000"/>
    </source>
</evidence>
<accession>A0A226EPN0</accession>
<dbReference type="GO" id="GO:0051990">
    <property type="term" value="F:(R)-2-hydroxyglutarate dehydrogenase activity"/>
    <property type="evidence" value="ECO:0007669"/>
    <property type="project" value="UniProtKB-EC"/>
</dbReference>
<dbReference type="InterPro" id="IPR016164">
    <property type="entry name" value="FAD-linked_Oxase-like_C"/>
</dbReference>
<dbReference type="GO" id="GO:0071949">
    <property type="term" value="F:FAD binding"/>
    <property type="evidence" value="ECO:0007669"/>
    <property type="project" value="InterPro"/>
</dbReference>
<evidence type="ECO:0000256" key="11">
    <source>
        <dbReference type="ARBA" id="ARBA00049267"/>
    </source>
</evidence>
<keyword evidence="4" id="KW-0285">Flavoprotein</keyword>
<name>A0A226EPN0_FOLCA</name>
<comment type="cofactor">
    <cofactor evidence="1">
        <name>FAD</name>
        <dbReference type="ChEBI" id="CHEBI:57692"/>
    </cofactor>
</comment>
<evidence type="ECO:0000313" key="14">
    <source>
        <dbReference type="Proteomes" id="UP000198287"/>
    </source>
</evidence>
<dbReference type="Gene3D" id="1.10.45.10">
    <property type="entry name" value="Vanillyl-alcohol Oxidase, Chain A, domain 4"/>
    <property type="match status" value="1"/>
</dbReference>
<dbReference type="GO" id="GO:0005739">
    <property type="term" value="C:mitochondrion"/>
    <property type="evidence" value="ECO:0007669"/>
    <property type="project" value="TreeGrafter"/>
</dbReference>
<evidence type="ECO:0000256" key="10">
    <source>
        <dbReference type="ARBA" id="ARBA00045410"/>
    </source>
</evidence>
<comment type="similarity">
    <text evidence="3">Belongs to the FAD-binding oxidoreductase/transferase type 4 family.</text>
</comment>
<dbReference type="Gene3D" id="3.30.70.2190">
    <property type="match status" value="1"/>
</dbReference>
<dbReference type="PANTHER" id="PTHR43716">
    <property type="entry name" value="D-2-HYDROXYGLUTARATE DEHYDROGENASE, MITOCHONDRIAL"/>
    <property type="match status" value="1"/>
</dbReference>
<dbReference type="EMBL" id="LNIX01000002">
    <property type="protein sequence ID" value="OXA59575.1"/>
    <property type="molecule type" value="Genomic_DNA"/>
</dbReference>
<keyword evidence="7" id="KW-0576">Peroxisome</keyword>
<dbReference type="Gene3D" id="3.30.70.2740">
    <property type="match status" value="1"/>
</dbReference>
<keyword evidence="5" id="KW-0274">FAD</keyword>
<comment type="caution">
    <text evidence="13">The sequence shown here is derived from an EMBL/GenBank/DDBJ whole genome shotgun (WGS) entry which is preliminary data.</text>
</comment>
<organism evidence="13 14">
    <name type="scientific">Folsomia candida</name>
    <name type="common">Springtail</name>
    <dbReference type="NCBI Taxonomy" id="158441"/>
    <lineage>
        <taxon>Eukaryota</taxon>
        <taxon>Metazoa</taxon>
        <taxon>Ecdysozoa</taxon>
        <taxon>Arthropoda</taxon>
        <taxon>Hexapoda</taxon>
        <taxon>Collembola</taxon>
        <taxon>Entomobryomorpha</taxon>
        <taxon>Isotomoidea</taxon>
        <taxon>Isotomidae</taxon>
        <taxon>Proisotominae</taxon>
        <taxon>Folsomia</taxon>
    </lineage>
</organism>
<dbReference type="InterPro" id="IPR016169">
    <property type="entry name" value="FAD-bd_PCMH_sub2"/>
</dbReference>
<dbReference type="FunFam" id="1.10.45.10:FF:000001">
    <property type="entry name" value="D-lactate dehydrogenase mitochondrial"/>
    <property type="match status" value="1"/>
</dbReference>
<evidence type="ECO:0000256" key="8">
    <source>
        <dbReference type="ARBA" id="ARBA00039003"/>
    </source>
</evidence>
<dbReference type="InterPro" id="IPR004113">
    <property type="entry name" value="FAD-bd_oxidored_4_C"/>
</dbReference>
<evidence type="ECO:0000256" key="6">
    <source>
        <dbReference type="ARBA" id="ARBA00023002"/>
    </source>
</evidence>
<evidence type="ECO:0000256" key="7">
    <source>
        <dbReference type="ARBA" id="ARBA00023140"/>
    </source>
</evidence>
<dbReference type="FunFam" id="3.30.70.2740:FF:000002">
    <property type="entry name" value="D-2-hydroxyglutarate dehydrogenase mitochondrial"/>
    <property type="match status" value="1"/>
</dbReference>
<keyword evidence="14" id="KW-1185">Reference proteome</keyword>
<evidence type="ECO:0000256" key="4">
    <source>
        <dbReference type="ARBA" id="ARBA00022630"/>
    </source>
</evidence>
<comment type="function">
    <text evidence="10">Catalyzes the oxidation of D-2-hydroxyglutarate (D-2-HG) to alpha-ketoglutarate. Also catalyzes the oxidation of other D-2-hydroxyacids, such as D-malate (D-MAL) and D-lactate (D-LAC). Exhibits high activities towards D-2-HG and D-MAL but a very weak activity towards D-LAC.</text>
</comment>
<dbReference type="InterPro" id="IPR016167">
    <property type="entry name" value="FAD-bd_PCMH_sub1"/>
</dbReference>
<gene>
    <name evidence="13" type="ORF">Fcan01_05065</name>
</gene>
<dbReference type="InterPro" id="IPR051264">
    <property type="entry name" value="FAD-oxidored/transferase_4"/>
</dbReference>
<dbReference type="Proteomes" id="UP000198287">
    <property type="component" value="Unassembled WGS sequence"/>
</dbReference>
<dbReference type="Pfam" id="PF01565">
    <property type="entry name" value="FAD_binding_4"/>
    <property type="match status" value="1"/>
</dbReference>
<dbReference type="InterPro" id="IPR006094">
    <property type="entry name" value="Oxid_FAD_bind_N"/>
</dbReference>
<dbReference type="SUPFAM" id="SSF56176">
    <property type="entry name" value="FAD-binding/transporter-associated domain-like"/>
    <property type="match status" value="1"/>
</dbReference>
<dbReference type="SUPFAM" id="SSF55103">
    <property type="entry name" value="FAD-linked oxidases, C-terminal domain"/>
    <property type="match status" value="1"/>
</dbReference>
<dbReference type="EC" id="1.1.99.39" evidence="8"/>
<reference evidence="13 14" key="1">
    <citation type="submission" date="2015-12" db="EMBL/GenBank/DDBJ databases">
        <title>The genome of Folsomia candida.</title>
        <authorList>
            <person name="Faddeeva A."/>
            <person name="Derks M.F."/>
            <person name="Anvar Y."/>
            <person name="Smit S."/>
            <person name="Van Straalen N."/>
            <person name="Roelofs D."/>
        </authorList>
    </citation>
    <scope>NUCLEOTIDE SEQUENCE [LARGE SCALE GENOMIC DNA]</scope>
    <source>
        <strain evidence="13 14">VU population</strain>
        <tissue evidence="13">Whole body</tissue>
    </source>
</reference>
<dbReference type="OrthoDB" id="5332616at2759"/>
<evidence type="ECO:0000313" key="13">
    <source>
        <dbReference type="EMBL" id="OXA59575.1"/>
    </source>
</evidence>
<sequence length="536" mass="59153">MGLRRALYRNLVQLQRTRLNSPRIPPRHNVCQQYERAFSCTSRTLTSIKVGDVELTSERYKGSVERGDYGHLASADVAFFRDLLGKHRVVTDSVEMETHNVDWLKMVKGASHILLKPKTAEQVSAILQYCNSKKLAVVPQGGNTGLVGGSVPVFDEIILSLSSLDRIISLDEWSGVLVVEGGCILETLNTYLQQHDLIMPLDLGAKGSCQIGGNVSTNAGGLRLLRYGSLHSTVLGVEAILADGTILDCLNTNKKDNTGYDLKHLFIGSEGTLGVVTKVAIHCPPKPNAVNLALLGLEDYDKVLKLFQKCKADLGEILSSCEYIDSQSMSCVTKNLNLKCPIGSHPFYMLIETSGSNGDHDGEKLNKFLEDVMSHGIVNDGTVASDSSQITEMWGLRERIAESLMNDGYVYKYDLSIPLTSFDTLVQDMKDHLGPNVVRVCGYGHLGDGNIHLNITSEQYDKHVVQQIEPFVYEWVAKHRGSISAEHGLGFKKKDYISYSKPVAAISLMRQMKKIFDPNNILNPYKVLPDKNGEGH</sequence>
<dbReference type="InterPro" id="IPR016171">
    <property type="entry name" value="Vanillyl_alc_oxidase_C-sub2"/>
</dbReference>
<evidence type="ECO:0000256" key="1">
    <source>
        <dbReference type="ARBA" id="ARBA00001974"/>
    </source>
</evidence>
<dbReference type="GO" id="GO:0005777">
    <property type="term" value="C:peroxisome"/>
    <property type="evidence" value="ECO:0007669"/>
    <property type="project" value="UniProtKB-SubCell"/>
</dbReference>
<proteinExistence type="inferred from homology"/>
<keyword evidence="6" id="KW-0560">Oxidoreductase</keyword>
<dbReference type="STRING" id="158441.A0A226EPN0"/>
<dbReference type="AlphaFoldDB" id="A0A226EPN0"/>
<dbReference type="FunFam" id="3.30.465.10:FF:000001">
    <property type="entry name" value="D-2-hydroxyglutarate dehydrogenase, mitochondrial"/>
    <property type="match status" value="1"/>
</dbReference>
<dbReference type="PROSITE" id="PS51387">
    <property type="entry name" value="FAD_PCMH"/>
    <property type="match status" value="1"/>
</dbReference>
<comment type="catalytic activity">
    <reaction evidence="11">
        <text>(R)-malate + A = oxaloacetate + AH2</text>
        <dbReference type="Rhea" id="RHEA:67460"/>
        <dbReference type="ChEBI" id="CHEBI:13193"/>
        <dbReference type="ChEBI" id="CHEBI:15588"/>
        <dbReference type="ChEBI" id="CHEBI:16452"/>
        <dbReference type="ChEBI" id="CHEBI:17499"/>
    </reaction>
    <physiologicalReaction direction="left-to-right" evidence="11">
        <dbReference type="Rhea" id="RHEA:67461"/>
    </physiologicalReaction>
</comment>
<dbReference type="FunFam" id="3.30.70.2190:FF:000001">
    <property type="entry name" value="D-2-hydroxyglutarate dehydrogenase mitochondrial"/>
    <property type="match status" value="1"/>
</dbReference>
<dbReference type="OMA" id="YNEDWMR"/>
<dbReference type="InterPro" id="IPR016166">
    <property type="entry name" value="FAD-bd_PCMH"/>
</dbReference>
<dbReference type="Gene3D" id="3.30.465.10">
    <property type="match status" value="1"/>
</dbReference>
<dbReference type="FunFam" id="3.30.43.10:FF:000002">
    <property type="entry name" value="D-2-hydroxyglutarate dehydrogenase, mitochondrial"/>
    <property type="match status" value="1"/>
</dbReference>